<evidence type="ECO:0000313" key="2">
    <source>
        <dbReference type="Proteomes" id="UP000277671"/>
    </source>
</evidence>
<sequence>MRSKPSFTVALRGYDTAEVDGLITLVEEAPASADQVRLAAARDEIRRAVLVVRLRGYDRAQVDGHLQTLAIQLG</sequence>
<dbReference type="EMBL" id="RBKT01000001">
    <property type="protein sequence ID" value="RKR88173.1"/>
    <property type="molecule type" value="Genomic_DNA"/>
</dbReference>
<proteinExistence type="predicted"/>
<accession>A0A495JH08</accession>
<dbReference type="RefSeq" id="WP_121156826.1">
    <property type="nucleotide sequence ID" value="NZ_RBKT01000001.1"/>
</dbReference>
<comment type="caution">
    <text evidence="1">The sequence shown here is derived from an EMBL/GenBank/DDBJ whole genome shotgun (WGS) entry which is preliminary data.</text>
</comment>
<dbReference type="OrthoDB" id="3403153at2"/>
<protein>
    <submittedName>
        <fullName evidence="1">DivIVA domain-containing protein</fullName>
    </submittedName>
</protein>
<dbReference type="AlphaFoldDB" id="A0A495JH08"/>
<reference evidence="1 2" key="1">
    <citation type="submission" date="2018-10" db="EMBL/GenBank/DDBJ databases">
        <title>Sequencing the genomes of 1000 actinobacteria strains.</title>
        <authorList>
            <person name="Klenk H.-P."/>
        </authorList>
    </citation>
    <scope>NUCLEOTIDE SEQUENCE [LARGE SCALE GENOMIC DNA]</scope>
    <source>
        <strain evidence="1 2">DSM 45175</strain>
    </source>
</reference>
<keyword evidence="2" id="KW-1185">Reference proteome</keyword>
<gene>
    <name evidence="1" type="ORF">BDK92_2481</name>
</gene>
<organism evidence="1 2">
    <name type="scientific">Micromonospora pisi</name>
    <dbReference type="NCBI Taxonomy" id="589240"/>
    <lineage>
        <taxon>Bacteria</taxon>
        <taxon>Bacillati</taxon>
        <taxon>Actinomycetota</taxon>
        <taxon>Actinomycetes</taxon>
        <taxon>Micromonosporales</taxon>
        <taxon>Micromonosporaceae</taxon>
        <taxon>Micromonospora</taxon>
    </lineage>
</organism>
<name>A0A495JH08_9ACTN</name>
<evidence type="ECO:0000313" key="1">
    <source>
        <dbReference type="EMBL" id="RKR88173.1"/>
    </source>
</evidence>
<dbReference type="Proteomes" id="UP000277671">
    <property type="component" value="Unassembled WGS sequence"/>
</dbReference>